<feature type="transmembrane region" description="Helical" evidence="13">
    <location>
        <begin position="375"/>
        <end position="396"/>
    </location>
</feature>
<keyword evidence="10" id="KW-0833">Ubl conjugation pathway</keyword>
<accession>A0A9Q0GQ61</accession>
<reference evidence="16" key="1">
    <citation type="journal article" date="2023" name="Plant J.">
        <title>The genome of the king protea, Protea cynaroides.</title>
        <authorList>
            <person name="Chang J."/>
            <person name="Duong T.A."/>
            <person name="Schoeman C."/>
            <person name="Ma X."/>
            <person name="Roodt D."/>
            <person name="Barker N."/>
            <person name="Li Z."/>
            <person name="Van de Peer Y."/>
            <person name="Mizrachi E."/>
        </authorList>
    </citation>
    <scope>NUCLEOTIDE SEQUENCE</scope>
    <source>
        <tissue evidence="16">Young leaves</tissue>
    </source>
</reference>
<evidence type="ECO:0000313" key="16">
    <source>
        <dbReference type="EMBL" id="KAJ4951748.1"/>
    </source>
</evidence>
<evidence type="ECO:0000256" key="8">
    <source>
        <dbReference type="ARBA" id="ARBA00022737"/>
    </source>
</evidence>
<dbReference type="SUPFAM" id="SSF57850">
    <property type="entry name" value="RING/U-box"/>
    <property type="match status" value="3"/>
</dbReference>
<evidence type="ECO:0000256" key="5">
    <source>
        <dbReference type="ARBA" id="ARBA00012251"/>
    </source>
</evidence>
<feature type="domain" description="RING-type" evidence="15">
    <location>
        <begin position="78"/>
        <end position="280"/>
    </location>
</feature>
<dbReference type="EC" id="2.3.2.31" evidence="5"/>
<keyword evidence="8" id="KW-0677">Repeat</keyword>
<evidence type="ECO:0000256" key="1">
    <source>
        <dbReference type="ARBA" id="ARBA00001798"/>
    </source>
</evidence>
<name>A0A9Q0GQ61_9MAGN</name>
<dbReference type="InterPro" id="IPR031127">
    <property type="entry name" value="E3_UB_ligase_RBR"/>
</dbReference>
<evidence type="ECO:0000256" key="9">
    <source>
        <dbReference type="ARBA" id="ARBA00022771"/>
    </source>
</evidence>
<comment type="similarity">
    <text evidence="4">Belongs to the RBR family. Ariadne subfamily.</text>
</comment>
<dbReference type="CDD" id="cd22584">
    <property type="entry name" value="Rcat_RBR_unk"/>
    <property type="match status" value="1"/>
</dbReference>
<evidence type="ECO:0000256" key="4">
    <source>
        <dbReference type="ARBA" id="ARBA00005884"/>
    </source>
</evidence>
<evidence type="ECO:0000256" key="12">
    <source>
        <dbReference type="PROSITE-ProRule" id="PRU00175"/>
    </source>
</evidence>
<dbReference type="Proteomes" id="UP001141806">
    <property type="component" value="Unassembled WGS sequence"/>
</dbReference>
<keyword evidence="6" id="KW-0808">Transferase</keyword>
<dbReference type="OrthoDB" id="10009520at2759"/>
<dbReference type="GO" id="GO:0061630">
    <property type="term" value="F:ubiquitin protein ligase activity"/>
    <property type="evidence" value="ECO:0007669"/>
    <property type="project" value="UniProtKB-EC"/>
</dbReference>
<dbReference type="EMBL" id="JAMYWD010000012">
    <property type="protein sequence ID" value="KAJ4951748.1"/>
    <property type="molecule type" value="Genomic_DNA"/>
</dbReference>
<keyword evidence="13" id="KW-1133">Transmembrane helix</keyword>
<dbReference type="SMART" id="SM00647">
    <property type="entry name" value="IBR"/>
    <property type="match status" value="2"/>
</dbReference>
<feature type="domain" description="RING-type" evidence="14">
    <location>
        <begin position="82"/>
        <end position="128"/>
    </location>
</feature>
<dbReference type="PROSITE" id="PS51873">
    <property type="entry name" value="TRIAD"/>
    <property type="match status" value="1"/>
</dbReference>
<evidence type="ECO:0000259" key="14">
    <source>
        <dbReference type="PROSITE" id="PS50089"/>
    </source>
</evidence>
<keyword evidence="13" id="KW-0812">Transmembrane</keyword>
<dbReference type="PROSITE" id="PS00518">
    <property type="entry name" value="ZF_RING_1"/>
    <property type="match status" value="1"/>
</dbReference>
<evidence type="ECO:0000256" key="11">
    <source>
        <dbReference type="ARBA" id="ARBA00022833"/>
    </source>
</evidence>
<dbReference type="PANTHER" id="PTHR11685">
    <property type="entry name" value="RBR FAMILY RING FINGER AND IBR DOMAIN-CONTAINING"/>
    <property type="match status" value="1"/>
</dbReference>
<dbReference type="PROSITE" id="PS50089">
    <property type="entry name" value="ZF_RING_2"/>
    <property type="match status" value="1"/>
</dbReference>
<gene>
    <name evidence="16" type="ORF">NE237_028580</name>
</gene>
<proteinExistence type="inferred from homology"/>
<evidence type="ECO:0000256" key="7">
    <source>
        <dbReference type="ARBA" id="ARBA00022723"/>
    </source>
</evidence>
<dbReference type="InterPro" id="IPR044066">
    <property type="entry name" value="TRIAD_supradom"/>
</dbReference>
<dbReference type="GO" id="GO:0016567">
    <property type="term" value="P:protein ubiquitination"/>
    <property type="evidence" value="ECO:0007669"/>
    <property type="project" value="InterPro"/>
</dbReference>
<evidence type="ECO:0000256" key="13">
    <source>
        <dbReference type="SAM" id="Phobius"/>
    </source>
</evidence>
<keyword evidence="11" id="KW-0862">Zinc</keyword>
<comment type="catalytic activity">
    <reaction evidence="1">
        <text>[E2 ubiquitin-conjugating enzyme]-S-ubiquitinyl-L-cysteine + [acceptor protein]-L-lysine = [E2 ubiquitin-conjugating enzyme]-L-cysteine + [acceptor protein]-N(6)-ubiquitinyl-L-lysine.</text>
        <dbReference type="EC" id="2.3.2.31"/>
    </reaction>
</comment>
<protein>
    <recommendedName>
        <fullName evidence="5">RBR-type E3 ubiquitin transferase</fullName>
        <ecNumber evidence="5">2.3.2.31</ecNumber>
    </recommendedName>
</protein>
<keyword evidence="17" id="KW-1185">Reference proteome</keyword>
<keyword evidence="9 12" id="KW-0863">Zinc-finger</keyword>
<comment type="cofactor">
    <cofactor evidence="2">
        <name>Zn(2+)</name>
        <dbReference type="ChEBI" id="CHEBI:29105"/>
    </cofactor>
</comment>
<comment type="caution">
    <text evidence="16">The sequence shown here is derived from an EMBL/GenBank/DDBJ whole genome shotgun (WGS) entry which is preliminary data.</text>
</comment>
<dbReference type="Pfam" id="PF01485">
    <property type="entry name" value="IBR"/>
    <property type="match status" value="1"/>
</dbReference>
<dbReference type="InterPro" id="IPR001841">
    <property type="entry name" value="Znf_RING"/>
</dbReference>
<evidence type="ECO:0000259" key="15">
    <source>
        <dbReference type="PROSITE" id="PS51873"/>
    </source>
</evidence>
<evidence type="ECO:0000256" key="6">
    <source>
        <dbReference type="ARBA" id="ARBA00022679"/>
    </source>
</evidence>
<dbReference type="InterPro" id="IPR013083">
    <property type="entry name" value="Znf_RING/FYVE/PHD"/>
</dbReference>
<evidence type="ECO:0000256" key="2">
    <source>
        <dbReference type="ARBA" id="ARBA00001947"/>
    </source>
</evidence>
<dbReference type="GO" id="GO:0008270">
    <property type="term" value="F:zinc ion binding"/>
    <property type="evidence" value="ECO:0007669"/>
    <property type="project" value="UniProtKB-KW"/>
</dbReference>
<dbReference type="AlphaFoldDB" id="A0A9Q0GQ61"/>
<keyword evidence="13" id="KW-0472">Membrane</keyword>
<sequence length="415" mass="47690">MINNTEEYQTILQEYQPSMENNSEEVRIPSLTCAIFYQTIVQKYQAVVENNSEEEGIPNLTCEICIDPTTQSEEVGIPSLTCEICMEPTTHKKKFENKNKCVHPFCSDCIGKYIEAKLKQRVAQVPCPSLNCEELLDPLLCRQIIPVGLFEKWCDLLCESAVLSYESAYCPFADCSILILNECGGNITKSKCPNCKKLLCFQCNQPWHAGFQCDETREMRGENDLLFGKLVERNKWKICPNCKYHVEPNEGCQNIKCRCGVVFCYACGKVKDTCECYRRNVEVEGPNLLVHGSPFPTPSNRWRGLEFEPTHPSNDWTEWEPESHGGEDLDAEIEGGHMENSGALNVEGIERNRWVDGFNWWFAIRMIRWVEGFNWWLVIKTILQIAIFLFMAKWGLPLLFEFLYGTGMGPKSLMW</sequence>
<evidence type="ECO:0000313" key="17">
    <source>
        <dbReference type="Proteomes" id="UP001141806"/>
    </source>
</evidence>
<dbReference type="InterPro" id="IPR017907">
    <property type="entry name" value="Znf_RING_CS"/>
</dbReference>
<dbReference type="FunFam" id="3.30.40.10:FF:000230">
    <property type="entry name" value="RBR-type E3 ubiquitin transferase"/>
    <property type="match status" value="1"/>
</dbReference>
<dbReference type="Gene3D" id="1.20.120.1750">
    <property type="match status" value="1"/>
</dbReference>
<organism evidence="16 17">
    <name type="scientific">Protea cynaroides</name>
    <dbReference type="NCBI Taxonomy" id="273540"/>
    <lineage>
        <taxon>Eukaryota</taxon>
        <taxon>Viridiplantae</taxon>
        <taxon>Streptophyta</taxon>
        <taxon>Embryophyta</taxon>
        <taxon>Tracheophyta</taxon>
        <taxon>Spermatophyta</taxon>
        <taxon>Magnoliopsida</taxon>
        <taxon>Proteales</taxon>
        <taxon>Proteaceae</taxon>
        <taxon>Protea</taxon>
    </lineage>
</organism>
<dbReference type="Gene3D" id="3.30.40.10">
    <property type="entry name" value="Zinc/RING finger domain, C3HC4 (zinc finger)"/>
    <property type="match status" value="1"/>
</dbReference>
<keyword evidence="7" id="KW-0479">Metal-binding</keyword>
<evidence type="ECO:0000256" key="10">
    <source>
        <dbReference type="ARBA" id="ARBA00022786"/>
    </source>
</evidence>
<comment type="function">
    <text evidence="3">Might act as an E3 ubiquitin-protein ligase, or as part of E3 complex, which accepts ubiquitin from specific E2 ubiquitin-conjugating enzymes and then transfers it to substrates.</text>
</comment>
<evidence type="ECO:0000256" key="3">
    <source>
        <dbReference type="ARBA" id="ARBA00003976"/>
    </source>
</evidence>
<dbReference type="InterPro" id="IPR002867">
    <property type="entry name" value="IBR_dom"/>
</dbReference>